<sequence length="301" mass="32398">MKSGGSPMVDTGRMKVLRRTAVALATMTWLLAAPARAQQSALPADLVALDTREGEALLVESAARADYFHIAGHHTTQETPAACGIASAVTILNALQVPAPLDDKLGIQTFTHGDFFNSCTRAVYTPESVARGGNTLAQLADLLRCHPVRVDVVHGEDTTLEDFRKRLAENLADPTNFIVVNYLRSEVGQEYTGHHSPLGAYNAAKDRVLVMDVARYKYPPTWVPTESLYKAIRTTDLVSGRSRGYLVVAAAEKPPGPSGERSARSPLRILGGIAAVVFVAGFGLGVIVGAWRTRRKLARKA</sequence>
<dbReference type="PANTHER" id="PTHR33447">
    <property type="entry name" value="GLUTATHIONE GAMMA-GLUTAMYLCYSTEINYLTRANSFERASE"/>
    <property type="match status" value="1"/>
</dbReference>
<dbReference type="SUPFAM" id="SSF54001">
    <property type="entry name" value="Cysteine proteinases"/>
    <property type="match status" value="1"/>
</dbReference>
<dbReference type="InterPro" id="IPR040409">
    <property type="entry name" value="PCS-like"/>
</dbReference>
<evidence type="ECO:0000256" key="1">
    <source>
        <dbReference type="ARBA" id="ARBA00012468"/>
    </source>
</evidence>
<accession>A0A4U1JHH0</accession>
<keyword evidence="2" id="KW-0104">Cadmium</keyword>
<evidence type="ECO:0000313" key="8">
    <source>
        <dbReference type="EMBL" id="TKD11840.1"/>
    </source>
</evidence>
<dbReference type="GO" id="GO:0046872">
    <property type="term" value="F:metal ion binding"/>
    <property type="evidence" value="ECO:0007669"/>
    <property type="project" value="UniProtKB-KW"/>
</dbReference>
<dbReference type="PANTHER" id="PTHR33447:SF20">
    <property type="entry name" value="GLUTATHIONE GAMMA-GLUTAMYLCYSTEINYLTRANSFERASE"/>
    <property type="match status" value="1"/>
</dbReference>
<evidence type="ECO:0000256" key="6">
    <source>
        <dbReference type="SAM" id="SignalP"/>
    </source>
</evidence>
<evidence type="ECO:0000256" key="4">
    <source>
        <dbReference type="ARBA" id="ARBA00022723"/>
    </source>
</evidence>
<keyword evidence="6" id="KW-0732">Signal</keyword>
<keyword evidence="5" id="KW-0472">Membrane</keyword>
<dbReference type="Gene3D" id="3.90.70.30">
    <property type="entry name" value="Phytochelatin synthase, N-terminal domain"/>
    <property type="match status" value="1"/>
</dbReference>
<dbReference type="Pfam" id="PF05023">
    <property type="entry name" value="Phytochelatin"/>
    <property type="match status" value="1"/>
</dbReference>
<gene>
    <name evidence="8" type="ORF">E8A74_06825</name>
</gene>
<proteinExistence type="predicted"/>
<dbReference type="GO" id="GO:0046938">
    <property type="term" value="P:phytochelatin biosynthetic process"/>
    <property type="evidence" value="ECO:0007669"/>
    <property type="project" value="InterPro"/>
</dbReference>
<dbReference type="GO" id="GO:0010038">
    <property type="term" value="P:response to metal ion"/>
    <property type="evidence" value="ECO:0007669"/>
    <property type="project" value="InterPro"/>
</dbReference>
<dbReference type="GO" id="GO:0016756">
    <property type="term" value="F:glutathione gamma-glutamylcysteinyltransferase activity"/>
    <property type="evidence" value="ECO:0007669"/>
    <property type="project" value="UniProtKB-EC"/>
</dbReference>
<keyword evidence="5" id="KW-0812">Transmembrane</keyword>
<dbReference type="PROSITE" id="PS51443">
    <property type="entry name" value="PCS"/>
    <property type="match status" value="1"/>
</dbReference>
<dbReference type="EMBL" id="SSMQ01000005">
    <property type="protein sequence ID" value="TKD11840.1"/>
    <property type="molecule type" value="Genomic_DNA"/>
</dbReference>
<dbReference type="AlphaFoldDB" id="A0A4U1JHH0"/>
<feature type="domain" description="Peptidase C83" evidence="7">
    <location>
        <begin position="32"/>
        <end position="253"/>
    </location>
</feature>
<reference evidence="8 9" key="1">
    <citation type="submission" date="2019-04" db="EMBL/GenBank/DDBJ databases">
        <authorList>
            <person name="Li Y."/>
            <person name="Wang J."/>
        </authorList>
    </citation>
    <scope>NUCLEOTIDE SEQUENCE [LARGE SCALE GENOMIC DNA]</scope>
    <source>
        <strain evidence="8 9">DSM 14668</strain>
    </source>
</reference>
<evidence type="ECO:0000256" key="5">
    <source>
        <dbReference type="SAM" id="Phobius"/>
    </source>
</evidence>
<keyword evidence="9" id="KW-1185">Reference proteome</keyword>
<protein>
    <recommendedName>
        <fullName evidence="1">glutathione gamma-glutamylcysteinyltransferase</fullName>
        <ecNumber evidence="1">2.3.2.15</ecNumber>
    </recommendedName>
</protein>
<keyword evidence="5" id="KW-1133">Transmembrane helix</keyword>
<evidence type="ECO:0000259" key="7">
    <source>
        <dbReference type="PROSITE" id="PS51443"/>
    </source>
</evidence>
<evidence type="ECO:0000256" key="2">
    <source>
        <dbReference type="ARBA" id="ARBA00022539"/>
    </source>
</evidence>
<dbReference type="InterPro" id="IPR038765">
    <property type="entry name" value="Papain-like_cys_pep_sf"/>
</dbReference>
<dbReference type="EC" id="2.3.2.15" evidence="1"/>
<dbReference type="InterPro" id="IPR007719">
    <property type="entry name" value="PCS_N"/>
</dbReference>
<organism evidence="8 9">
    <name type="scientific">Polyangium fumosum</name>
    <dbReference type="NCBI Taxonomy" id="889272"/>
    <lineage>
        <taxon>Bacteria</taxon>
        <taxon>Pseudomonadati</taxon>
        <taxon>Myxococcota</taxon>
        <taxon>Polyangia</taxon>
        <taxon>Polyangiales</taxon>
        <taxon>Polyangiaceae</taxon>
        <taxon>Polyangium</taxon>
    </lineage>
</organism>
<comment type="caution">
    <text evidence="8">The sequence shown here is derived from an EMBL/GenBank/DDBJ whole genome shotgun (WGS) entry which is preliminary data.</text>
</comment>
<dbReference type="OrthoDB" id="8560621at2"/>
<name>A0A4U1JHH0_9BACT</name>
<feature type="chain" id="PRO_5020730168" description="glutathione gamma-glutamylcysteinyltransferase" evidence="6">
    <location>
        <begin position="38"/>
        <end position="301"/>
    </location>
</feature>
<feature type="transmembrane region" description="Helical" evidence="5">
    <location>
        <begin position="269"/>
        <end position="291"/>
    </location>
</feature>
<dbReference type="InterPro" id="IPR038156">
    <property type="entry name" value="PCS_N_sf"/>
</dbReference>
<evidence type="ECO:0000313" key="9">
    <source>
        <dbReference type="Proteomes" id="UP000309215"/>
    </source>
</evidence>
<dbReference type="Proteomes" id="UP000309215">
    <property type="component" value="Unassembled WGS sequence"/>
</dbReference>
<feature type="signal peptide" evidence="6">
    <location>
        <begin position="1"/>
        <end position="37"/>
    </location>
</feature>
<evidence type="ECO:0000256" key="3">
    <source>
        <dbReference type="ARBA" id="ARBA00022679"/>
    </source>
</evidence>
<keyword evidence="3 8" id="KW-0808">Transferase</keyword>
<keyword evidence="4" id="KW-0479">Metal-binding</keyword>